<keyword evidence="2" id="KW-1185">Reference proteome</keyword>
<gene>
    <name evidence="1" type="ORF">GCM10022277_10990</name>
</gene>
<proteinExistence type="predicted"/>
<evidence type="ECO:0000313" key="2">
    <source>
        <dbReference type="Proteomes" id="UP001501565"/>
    </source>
</evidence>
<dbReference type="EMBL" id="BAABBN010000004">
    <property type="protein sequence ID" value="GAA3917756.1"/>
    <property type="molecule type" value="Genomic_DNA"/>
</dbReference>
<accession>A0ABP7MC64</accession>
<sequence length="233" mass="26171">MLSQEIKSPSTKVNLLEVYTSQGCSSCPPAEDWLTQFENNSRLWNEFIPLNFHVDYWDYLGWKDPFASDKFSTRQRNFKRLGLSKTVATPGFILNGQAWNGWFYRQALPLTEQNAPGLITATLKDDLVSVNYRAASQIRQSLTVNVAVLGFNLATYIKRGENRGKELIHDFVVLAHTEKPMMTVNTTAIADLTVPSISQFNAKKTALVVWVADQSNPIPIQAAGDWITDTKSP</sequence>
<evidence type="ECO:0000313" key="1">
    <source>
        <dbReference type="EMBL" id="GAA3917756.1"/>
    </source>
</evidence>
<organism evidence="1 2">
    <name type="scientific">Litoribacillus peritrichatus</name>
    <dbReference type="NCBI Taxonomy" id="718191"/>
    <lineage>
        <taxon>Bacteria</taxon>
        <taxon>Pseudomonadati</taxon>
        <taxon>Pseudomonadota</taxon>
        <taxon>Gammaproteobacteria</taxon>
        <taxon>Oceanospirillales</taxon>
        <taxon>Oceanospirillaceae</taxon>
        <taxon>Litoribacillus</taxon>
    </lineage>
</organism>
<dbReference type="SUPFAM" id="SSF52833">
    <property type="entry name" value="Thioredoxin-like"/>
    <property type="match status" value="1"/>
</dbReference>
<dbReference type="Pfam" id="PF06764">
    <property type="entry name" value="DUF1223"/>
    <property type="match status" value="1"/>
</dbReference>
<dbReference type="InterPro" id="IPR036249">
    <property type="entry name" value="Thioredoxin-like_sf"/>
</dbReference>
<evidence type="ECO:0008006" key="3">
    <source>
        <dbReference type="Google" id="ProtNLM"/>
    </source>
</evidence>
<protein>
    <recommendedName>
        <fullName evidence="3">DUF1223 domain-containing protein</fullName>
    </recommendedName>
</protein>
<dbReference type="InterPro" id="IPR010634">
    <property type="entry name" value="DUF1223"/>
</dbReference>
<name>A0ABP7MC64_9GAMM</name>
<comment type="caution">
    <text evidence="1">The sequence shown here is derived from an EMBL/GenBank/DDBJ whole genome shotgun (WGS) entry which is preliminary data.</text>
</comment>
<dbReference type="PANTHER" id="PTHR36057:SF1">
    <property type="entry name" value="LIPOPROTEIN LIPID ATTACHMENT SITE-LIKE PROTEIN, PUTATIVE (DUF1223)-RELATED"/>
    <property type="match status" value="1"/>
</dbReference>
<reference evidence="2" key="1">
    <citation type="journal article" date="2019" name="Int. J. Syst. Evol. Microbiol.">
        <title>The Global Catalogue of Microorganisms (GCM) 10K type strain sequencing project: providing services to taxonomists for standard genome sequencing and annotation.</title>
        <authorList>
            <consortium name="The Broad Institute Genomics Platform"/>
            <consortium name="The Broad Institute Genome Sequencing Center for Infectious Disease"/>
            <person name="Wu L."/>
            <person name="Ma J."/>
        </authorList>
    </citation>
    <scope>NUCLEOTIDE SEQUENCE [LARGE SCALE GENOMIC DNA]</scope>
    <source>
        <strain evidence="2">JCM 17551</strain>
    </source>
</reference>
<dbReference type="PANTHER" id="PTHR36057">
    <property type="match status" value="1"/>
</dbReference>
<dbReference type="Proteomes" id="UP001501565">
    <property type="component" value="Unassembled WGS sequence"/>
</dbReference>